<protein>
    <submittedName>
        <fullName evidence="2">Uncharacterized protein</fullName>
    </submittedName>
</protein>
<dbReference type="OrthoDB" id="10393652at2759"/>
<dbReference type="InParanoid" id="A0A165HUF5"/>
<gene>
    <name evidence="2" type="ORF">EXIGLDRAFT_836386</name>
</gene>
<feature type="region of interest" description="Disordered" evidence="1">
    <location>
        <begin position="86"/>
        <end position="113"/>
    </location>
</feature>
<evidence type="ECO:0000256" key="1">
    <source>
        <dbReference type="SAM" id="MobiDB-lite"/>
    </source>
</evidence>
<evidence type="ECO:0000313" key="3">
    <source>
        <dbReference type="Proteomes" id="UP000077266"/>
    </source>
</evidence>
<feature type="region of interest" description="Disordered" evidence="1">
    <location>
        <begin position="1"/>
        <end position="44"/>
    </location>
</feature>
<dbReference type="Proteomes" id="UP000077266">
    <property type="component" value="Unassembled WGS sequence"/>
</dbReference>
<dbReference type="EMBL" id="KV426007">
    <property type="protein sequence ID" value="KZV92478.1"/>
    <property type="molecule type" value="Genomic_DNA"/>
</dbReference>
<proteinExistence type="predicted"/>
<organism evidence="2 3">
    <name type="scientific">Exidia glandulosa HHB12029</name>
    <dbReference type="NCBI Taxonomy" id="1314781"/>
    <lineage>
        <taxon>Eukaryota</taxon>
        <taxon>Fungi</taxon>
        <taxon>Dikarya</taxon>
        <taxon>Basidiomycota</taxon>
        <taxon>Agaricomycotina</taxon>
        <taxon>Agaricomycetes</taxon>
        <taxon>Auriculariales</taxon>
        <taxon>Exidiaceae</taxon>
        <taxon>Exidia</taxon>
    </lineage>
</organism>
<evidence type="ECO:0000313" key="2">
    <source>
        <dbReference type="EMBL" id="KZV92478.1"/>
    </source>
</evidence>
<sequence length="152" mass="16174">MYRTAARSIPRRNLAASARRRMATVPPSGAPPTGTKPADVKPAYVETAPSGGGLNWPLLIGAGGAIAGGVWWFTRSPDEQAEVKAKGKKIEQKVEGKAHDLQRDGEQKGKDAQVGIEKKYADARASVVNAVDKAENKIENAFSTTSHDASHK</sequence>
<reference evidence="2 3" key="1">
    <citation type="journal article" date="2016" name="Mol. Biol. Evol.">
        <title>Comparative Genomics of Early-Diverging Mushroom-Forming Fungi Provides Insights into the Origins of Lignocellulose Decay Capabilities.</title>
        <authorList>
            <person name="Nagy L.G."/>
            <person name="Riley R."/>
            <person name="Tritt A."/>
            <person name="Adam C."/>
            <person name="Daum C."/>
            <person name="Floudas D."/>
            <person name="Sun H."/>
            <person name="Yadav J.S."/>
            <person name="Pangilinan J."/>
            <person name="Larsson K.H."/>
            <person name="Matsuura K."/>
            <person name="Barry K."/>
            <person name="Labutti K."/>
            <person name="Kuo R."/>
            <person name="Ohm R.A."/>
            <person name="Bhattacharya S.S."/>
            <person name="Shirouzu T."/>
            <person name="Yoshinaga Y."/>
            <person name="Martin F.M."/>
            <person name="Grigoriev I.V."/>
            <person name="Hibbett D.S."/>
        </authorList>
    </citation>
    <scope>NUCLEOTIDE SEQUENCE [LARGE SCALE GENOMIC DNA]</scope>
    <source>
        <strain evidence="2 3">HHB12029</strain>
    </source>
</reference>
<keyword evidence="3" id="KW-1185">Reference proteome</keyword>
<name>A0A165HUF5_EXIGL</name>
<accession>A0A165HUF5</accession>
<dbReference type="AlphaFoldDB" id="A0A165HUF5"/>